<dbReference type="RefSeq" id="WP_083512692.1">
    <property type="nucleotide sequence ID" value="NZ_CP011131.1"/>
</dbReference>
<evidence type="ECO:0000313" key="5">
    <source>
        <dbReference type="Proteomes" id="UP000829194"/>
    </source>
</evidence>
<dbReference type="NCBIfam" id="TIGR01451">
    <property type="entry name" value="B_ant_repeat"/>
    <property type="match status" value="1"/>
</dbReference>
<evidence type="ECO:0000256" key="1">
    <source>
        <dbReference type="SAM" id="SignalP"/>
    </source>
</evidence>
<accession>A0ABY3XD02</accession>
<gene>
    <name evidence="4" type="ORF">MOV92_20470</name>
</gene>
<dbReference type="EMBL" id="CP093547">
    <property type="protein sequence ID" value="UNP28827.1"/>
    <property type="molecule type" value="Genomic_DNA"/>
</dbReference>
<dbReference type="InterPro" id="IPR057693">
    <property type="entry name" value="DUF7933"/>
</dbReference>
<evidence type="ECO:0000259" key="2">
    <source>
        <dbReference type="Pfam" id="PF01345"/>
    </source>
</evidence>
<keyword evidence="5" id="KW-1185">Reference proteome</keyword>
<evidence type="ECO:0000259" key="3">
    <source>
        <dbReference type="Pfam" id="PF25564"/>
    </source>
</evidence>
<name>A0ABY3XD02_9GAMM</name>
<reference evidence="4 5" key="1">
    <citation type="submission" date="2022-03" db="EMBL/GenBank/DDBJ databases">
        <title>Complete genome sequence of Lysobacter capsici VKM B-2533 and Lysobacter gummosus 10.1.1, promising sources of lytic agents.</title>
        <authorList>
            <person name="Tarlachkov S.V."/>
            <person name="Kudryakova I.V."/>
            <person name="Afoshin A.S."/>
            <person name="Leontyevskaya E.A."/>
            <person name="Leontyevskaya N.V."/>
        </authorList>
    </citation>
    <scope>NUCLEOTIDE SEQUENCE [LARGE SCALE GENOMIC DNA]</scope>
    <source>
        <strain evidence="4 5">10.1.1</strain>
    </source>
</reference>
<evidence type="ECO:0000313" key="4">
    <source>
        <dbReference type="EMBL" id="UNP28827.1"/>
    </source>
</evidence>
<proteinExistence type="predicted"/>
<protein>
    <submittedName>
        <fullName evidence="4">DUF11 domain-containing protein</fullName>
    </submittedName>
</protein>
<dbReference type="InterPro" id="IPR001434">
    <property type="entry name" value="OmcB-like_DUF11"/>
</dbReference>
<dbReference type="Pfam" id="PF25564">
    <property type="entry name" value="DUF7933"/>
    <property type="match status" value="1"/>
</dbReference>
<feature type="chain" id="PRO_5045660850" evidence="1">
    <location>
        <begin position="29"/>
        <end position="698"/>
    </location>
</feature>
<dbReference type="Proteomes" id="UP000829194">
    <property type="component" value="Chromosome"/>
</dbReference>
<keyword evidence="1" id="KW-0732">Signal</keyword>
<dbReference type="InterPro" id="IPR047589">
    <property type="entry name" value="DUF11_rpt"/>
</dbReference>
<organism evidence="4 5">
    <name type="scientific">Lysobacter gummosus</name>
    <dbReference type="NCBI Taxonomy" id="262324"/>
    <lineage>
        <taxon>Bacteria</taxon>
        <taxon>Pseudomonadati</taxon>
        <taxon>Pseudomonadota</taxon>
        <taxon>Gammaproteobacteria</taxon>
        <taxon>Lysobacterales</taxon>
        <taxon>Lysobacteraceae</taxon>
        <taxon>Lysobacter</taxon>
    </lineage>
</organism>
<sequence>MNRLTRFGRRTAWTACVCLMTLAGAAHGNGATTQRAANSTGGVLANGSDGLLVTWGSNSQFQVRLANANQVYSNTALPNSGSMFNSVYLRVDRGTNATTRIYTNADNAAGAPFSTFTQVSQTALAGTGTAASPYTTTTVLQPGAPDNAITVTIVDSYITPQAWFTRRVTVSGMPATGATIKLYQNVDTYLLGGDNGPGFTRTTPGNTSGRPDLVGVLKNNQFEALWWEPSSGTPIWDRYFSATYSQAQSLICNGTTTTTTPCTTGTGNLNNNIDTNASTDNGMAAQWNVPAGAASFTAEYRVTFALSAVDLTKSFAPTTINTGGISTLTFDLANKSVNSTASINFRDNLPANVVVAPTPNIRTSCPSGASMGTGLPAGMTVAAAAGSNSITVTGASVNGASAVGNQVLCQIAVDVTSNTVGVYHNTNSSIVNTNNLVNLVADEVLTVVQAQLTASKTVNGTLAAGQTGAASDGYFSIGLQNNGSGPTVGAITVVDTLPAGFTLTAASSAQGAVNCGTLPATGTVTCTFTPSTPIAVGGSASVRLNVAIAAATSGSPTNHVAVAGGGDPDPLPTCPAAGNPQCAQVTVPVAVNIALSLTKNEVGGATTYTPGSTTTYTLSACNPTGPAVASGATVNDPLPNGVRLTGPWSCTPTGSATCPTSGGAAGDASVQIAGVVLPVGTCINVQVPVRFSANPADY</sequence>
<feature type="signal peptide" evidence="1">
    <location>
        <begin position="1"/>
        <end position="28"/>
    </location>
</feature>
<feature type="domain" description="DUF11" evidence="2">
    <location>
        <begin position="472"/>
        <end position="570"/>
    </location>
</feature>
<dbReference type="Pfam" id="PF01345">
    <property type="entry name" value="DUF11"/>
    <property type="match status" value="1"/>
</dbReference>
<feature type="domain" description="DUF7933" evidence="3">
    <location>
        <begin position="311"/>
        <end position="447"/>
    </location>
</feature>